<organism evidence="2 3">
    <name type="scientific">Colletotrichum gloeosporioides</name>
    <name type="common">Anthracnose fungus</name>
    <name type="synonym">Glomerella cingulata</name>
    <dbReference type="NCBI Taxonomy" id="474922"/>
    <lineage>
        <taxon>Eukaryota</taxon>
        <taxon>Fungi</taxon>
        <taxon>Dikarya</taxon>
        <taxon>Ascomycota</taxon>
        <taxon>Pezizomycotina</taxon>
        <taxon>Sordariomycetes</taxon>
        <taxon>Hypocreomycetidae</taxon>
        <taxon>Glomerellales</taxon>
        <taxon>Glomerellaceae</taxon>
        <taxon>Colletotrichum</taxon>
        <taxon>Colletotrichum gloeosporioides species complex</taxon>
    </lineage>
</organism>
<feature type="non-terminal residue" evidence="2">
    <location>
        <position position="159"/>
    </location>
</feature>
<dbReference type="CDD" id="cd02440">
    <property type="entry name" value="AdoMet_MTases"/>
    <property type="match status" value="1"/>
</dbReference>
<keyword evidence="3" id="KW-1185">Reference proteome</keyword>
<dbReference type="Gene3D" id="3.40.50.150">
    <property type="entry name" value="Vaccinia Virus protein VP39"/>
    <property type="match status" value="1"/>
</dbReference>
<dbReference type="Pfam" id="PF13489">
    <property type="entry name" value="Methyltransf_23"/>
    <property type="match status" value="1"/>
</dbReference>
<dbReference type="EMBL" id="WVTB01000108">
    <property type="protein sequence ID" value="KAF3797810.1"/>
    <property type="molecule type" value="Genomic_DNA"/>
</dbReference>
<dbReference type="SUPFAM" id="SSF53335">
    <property type="entry name" value="S-adenosyl-L-methionine-dependent methyltransferases"/>
    <property type="match status" value="1"/>
</dbReference>
<accession>A0A8H4FDD4</accession>
<dbReference type="InterPro" id="IPR029063">
    <property type="entry name" value="SAM-dependent_MTases_sf"/>
</dbReference>
<dbReference type="PANTHER" id="PTHR43591">
    <property type="entry name" value="METHYLTRANSFERASE"/>
    <property type="match status" value="1"/>
</dbReference>
<dbReference type="GeneID" id="69019025"/>
<name>A0A8H4FDD4_COLGL</name>
<comment type="caution">
    <text evidence="2">The sequence shown here is derived from an EMBL/GenBank/DDBJ whole genome shotgun (WGS) entry which is preliminary data.</text>
</comment>
<protein>
    <recommendedName>
        <fullName evidence="4">Methyltransferase domain-containing protein</fullName>
    </recommendedName>
</protein>
<evidence type="ECO:0000313" key="3">
    <source>
        <dbReference type="Proteomes" id="UP000613401"/>
    </source>
</evidence>
<evidence type="ECO:0008006" key="4">
    <source>
        <dbReference type="Google" id="ProtNLM"/>
    </source>
</evidence>
<reference evidence="2" key="2">
    <citation type="submission" date="2020-03" db="EMBL/GenBank/DDBJ databases">
        <authorList>
            <person name="Fu F.-F."/>
            <person name="Chen J."/>
        </authorList>
    </citation>
    <scope>NUCLEOTIDE SEQUENCE</scope>
    <source>
        <strain evidence="2">Lc1</strain>
    </source>
</reference>
<gene>
    <name evidence="2" type="ORF">GCG54_00011902</name>
</gene>
<dbReference type="GO" id="GO:0008168">
    <property type="term" value="F:methyltransferase activity"/>
    <property type="evidence" value="ECO:0007669"/>
    <property type="project" value="TreeGrafter"/>
</dbReference>
<reference evidence="2" key="1">
    <citation type="journal article" date="2020" name="Phytopathology">
        <title>Genome sequence and comparative analysis of Colletotrichum gloeosporioides isolated from Liriodendron leaves.</title>
        <authorList>
            <person name="Fu F.F."/>
            <person name="Hao Z."/>
            <person name="Wang P."/>
            <person name="Lu Y."/>
            <person name="Xue L.J."/>
            <person name="Wei G."/>
            <person name="Tian Y."/>
            <person name="Baishi H."/>
            <person name="Xu H."/>
            <person name="Shi J."/>
            <person name="Cheng T."/>
            <person name="Wang G."/>
            <person name="Yi Y."/>
            <person name="Chen J."/>
        </authorList>
    </citation>
    <scope>NUCLEOTIDE SEQUENCE</scope>
    <source>
        <strain evidence="2">Lc1</strain>
    </source>
</reference>
<dbReference type="Proteomes" id="UP000613401">
    <property type="component" value="Unassembled WGS sequence"/>
</dbReference>
<dbReference type="RefSeq" id="XP_045256974.1">
    <property type="nucleotide sequence ID" value="XM_045411791.1"/>
</dbReference>
<sequence length="159" mass="18507">HTNFPFVRDFKFENDPHYHKYKQGQYHFPNDESEQQRENMKHHMIVALCGNKLHNAPLSDPRKALDIGTGTGMWAIEMGETYPEAEVEGIDLSPIQPPFLPPNVHFIVDDIEAQWLHKDDSLDYIHLRHMVPSVKDWPKLLLRRTGAYNDSKSLSAEYL</sequence>
<evidence type="ECO:0000313" key="2">
    <source>
        <dbReference type="EMBL" id="KAF3797810.1"/>
    </source>
</evidence>
<evidence type="ECO:0000256" key="1">
    <source>
        <dbReference type="ARBA" id="ARBA00038158"/>
    </source>
</evidence>
<proteinExistence type="inferred from homology"/>
<dbReference type="PANTHER" id="PTHR43591:SF24">
    <property type="entry name" value="2-METHOXY-6-POLYPRENYL-1,4-BENZOQUINOL METHYLASE, MITOCHONDRIAL"/>
    <property type="match status" value="1"/>
</dbReference>
<comment type="similarity">
    <text evidence="1">Belongs to the methyltransferase superfamily. LaeA methyltransferase family.</text>
</comment>
<dbReference type="AlphaFoldDB" id="A0A8H4FDD4"/>